<proteinExistence type="inferred from homology"/>
<dbReference type="InterPro" id="IPR000073">
    <property type="entry name" value="AB_hydrolase_1"/>
</dbReference>
<evidence type="ECO:0000256" key="1">
    <source>
        <dbReference type="ARBA" id="ARBA00010088"/>
    </source>
</evidence>
<evidence type="ECO:0000259" key="6">
    <source>
        <dbReference type="Pfam" id="PF08386"/>
    </source>
</evidence>
<dbReference type="Gene3D" id="3.40.50.1820">
    <property type="entry name" value="alpha/beta hydrolase"/>
    <property type="match status" value="1"/>
</dbReference>
<dbReference type="PANTHER" id="PTHR43248">
    <property type="entry name" value="2-SUCCINYL-6-HYDROXY-2,4-CYCLOHEXADIENE-1-CARBOXYLATE SYNTHASE"/>
    <property type="match status" value="1"/>
</dbReference>
<gene>
    <name evidence="7" type="ORF">HDU87_000733</name>
</gene>
<evidence type="ECO:0000256" key="2">
    <source>
        <dbReference type="ARBA" id="ARBA00022801"/>
    </source>
</evidence>
<dbReference type="Proteomes" id="UP001212152">
    <property type="component" value="Unassembled WGS sequence"/>
</dbReference>
<dbReference type="InterPro" id="IPR051601">
    <property type="entry name" value="Serine_prot/Carboxylest_S33"/>
</dbReference>
<sequence>MASSSPSHSHRTPRSDRNAGQDGDDDDDHEQAPLLRAAAQATGRTPSRFKLCLAALFVLIIALSSVLFLRRKVPNAPPPASSSLFGRFPRRGDPFAFLPCTNETTSPALEEADPAAVWARLFDPNPANWSWGNRTRGSSSSSGTLSPYEGRGVYLCGYLDVPLDYTSKLDPRVARLAVTKFQAAGLEPVTKSSVSQPADRRSERTIVVNPGGPGGSGTEYVWRKGEFFSSTYSDDLFDVLGWDPRGVNASLPNASCLPYEVDRDRYVMMGFKHFRAAARDPRSQLETADAFAEAVMRGCAEQLGDFPRFVSTAFVARDLDEIRKALGEEELTAVMTSYGTGIGQTYANMFPSHVGRMVLDGTEYVKDHRLVGGFGWTALDNTTDAWNDGFLGECVRAGPEHCALAKPVSSDLAVVTLRSLQARMEALFTSLVERPIPGFTSRSGPGMVTYSVLVDALYSGLYSPGTWPATAAMLADLENGNATSALLRFEDLMWAYNPRSEQHSTRGRPLPPAGTTGLGGLVICADSFNGHIRPFPAEQHLAPLHNRVPSLDWYESLWHNMTERSFVAGNERFYSILSCRHYATHWPQGPAETYAGDLNHTLSNPVLLVAETYDPATPLRNGRRLAAEMGKNARLVVHHGYGHSCTRDPSKCTYAIIRDYVLNGKVPTKGETDCFADGKPYGAKTLAAAAHAA</sequence>
<evidence type="ECO:0000313" key="7">
    <source>
        <dbReference type="EMBL" id="KAJ3181715.1"/>
    </source>
</evidence>
<comment type="similarity">
    <text evidence="1">Belongs to the peptidase S33 family.</text>
</comment>
<keyword evidence="8" id="KW-1185">Reference proteome</keyword>
<dbReference type="AlphaFoldDB" id="A0AAD5XSY9"/>
<dbReference type="PANTHER" id="PTHR43248:SF25">
    <property type="entry name" value="AB HYDROLASE-1 DOMAIN-CONTAINING PROTEIN-RELATED"/>
    <property type="match status" value="1"/>
</dbReference>
<dbReference type="Pfam" id="PF00561">
    <property type="entry name" value="Abhydrolase_1"/>
    <property type="match status" value="1"/>
</dbReference>
<dbReference type="InterPro" id="IPR029058">
    <property type="entry name" value="AB_hydrolase_fold"/>
</dbReference>
<name>A0AAD5XSY9_9FUNG</name>
<keyword evidence="4" id="KW-0472">Membrane</keyword>
<dbReference type="Pfam" id="PF08386">
    <property type="entry name" value="Abhydrolase_4"/>
    <property type="match status" value="1"/>
</dbReference>
<feature type="domain" description="Peptidase S33 tripeptidyl aminopeptidase-like C-terminal" evidence="6">
    <location>
        <begin position="568"/>
        <end position="671"/>
    </location>
</feature>
<reference evidence="7" key="1">
    <citation type="submission" date="2020-05" db="EMBL/GenBank/DDBJ databases">
        <title>Phylogenomic resolution of chytrid fungi.</title>
        <authorList>
            <person name="Stajich J.E."/>
            <person name="Amses K."/>
            <person name="Simmons R."/>
            <person name="Seto K."/>
            <person name="Myers J."/>
            <person name="Bonds A."/>
            <person name="Quandt C.A."/>
            <person name="Barry K."/>
            <person name="Liu P."/>
            <person name="Grigoriev I."/>
            <person name="Longcore J.E."/>
            <person name="James T.Y."/>
        </authorList>
    </citation>
    <scope>NUCLEOTIDE SEQUENCE</scope>
    <source>
        <strain evidence="7">JEL0379</strain>
    </source>
</reference>
<dbReference type="SUPFAM" id="SSF53474">
    <property type="entry name" value="alpha/beta-Hydrolases"/>
    <property type="match status" value="1"/>
</dbReference>
<feature type="transmembrane region" description="Helical" evidence="4">
    <location>
        <begin position="51"/>
        <end position="69"/>
    </location>
</feature>
<keyword evidence="4" id="KW-1133">Transmembrane helix</keyword>
<protein>
    <submittedName>
        <fullName evidence="7">Uncharacterized protein</fullName>
    </submittedName>
</protein>
<evidence type="ECO:0000313" key="8">
    <source>
        <dbReference type="Proteomes" id="UP001212152"/>
    </source>
</evidence>
<dbReference type="GO" id="GO:0016787">
    <property type="term" value="F:hydrolase activity"/>
    <property type="evidence" value="ECO:0007669"/>
    <property type="project" value="UniProtKB-KW"/>
</dbReference>
<comment type="caution">
    <text evidence="7">The sequence shown here is derived from an EMBL/GenBank/DDBJ whole genome shotgun (WGS) entry which is preliminary data.</text>
</comment>
<organism evidence="7 8">
    <name type="scientific">Geranomyces variabilis</name>
    <dbReference type="NCBI Taxonomy" id="109894"/>
    <lineage>
        <taxon>Eukaryota</taxon>
        <taxon>Fungi</taxon>
        <taxon>Fungi incertae sedis</taxon>
        <taxon>Chytridiomycota</taxon>
        <taxon>Chytridiomycota incertae sedis</taxon>
        <taxon>Chytridiomycetes</taxon>
        <taxon>Spizellomycetales</taxon>
        <taxon>Powellomycetaceae</taxon>
        <taxon>Geranomyces</taxon>
    </lineage>
</organism>
<feature type="domain" description="AB hydrolase-1" evidence="5">
    <location>
        <begin position="205"/>
        <end position="366"/>
    </location>
</feature>
<dbReference type="EMBL" id="JADGJQ010000011">
    <property type="protein sequence ID" value="KAJ3181715.1"/>
    <property type="molecule type" value="Genomic_DNA"/>
</dbReference>
<evidence type="ECO:0000259" key="5">
    <source>
        <dbReference type="Pfam" id="PF00561"/>
    </source>
</evidence>
<dbReference type="InterPro" id="IPR013595">
    <property type="entry name" value="Pept_S33_TAP-like_C"/>
</dbReference>
<keyword evidence="4" id="KW-0812">Transmembrane</keyword>
<keyword evidence="2" id="KW-0378">Hydrolase</keyword>
<feature type="region of interest" description="Disordered" evidence="3">
    <location>
        <begin position="1"/>
        <end position="29"/>
    </location>
</feature>
<evidence type="ECO:0000256" key="3">
    <source>
        <dbReference type="SAM" id="MobiDB-lite"/>
    </source>
</evidence>
<evidence type="ECO:0000256" key="4">
    <source>
        <dbReference type="SAM" id="Phobius"/>
    </source>
</evidence>
<accession>A0AAD5XSY9</accession>